<protein>
    <submittedName>
        <fullName evidence="2">Translation factor Sua5</fullName>
    </submittedName>
</protein>
<sequence>MNLKLIDKSIKRLSLVDWLLSILIMVIVITIALYNLLENPQTRIIRQAAEKNLRLFARGNSLNALKCEGIDKNKEGLVICEATDRKDNYLLVKCSYLVETNTCQKVKSIPKKL</sequence>
<keyword evidence="3" id="KW-1185">Reference proteome</keyword>
<proteinExistence type="predicted"/>
<keyword evidence="1" id="KW-1133">Transmembrane helix</keyword>
<dbReference type="OrthoDB" id="428353at2"/>
<reference evidence="3" key="1">
    <citation type="submission" date="2017-05" db="EMBL/GenBank/DDBJ databases">
        <title>Physiological properties and genetic analysis related to exopolysaccharide production of fresh-water unicellular cyanobacterium Aphanothece sacrum, Suizenji Nori, that has been cultured as a food source in Japan.</title>
        <authorList>
            <person name="Kanesaki Y."/>
            <person name="Yoshikawa S."/>
            <person name="Ohki K."/>
        </authorList>
    </citation>
    <scope>NUCLEOTIDE SEQUENCE [LARGE SCALE GENOMIC DNA]</scope>
    <source>
        <strain evidence="3">FPU1</strain>
    </source>
</reference>
<feature type="transmembrane region" description="Helical" evidence="1">
    <location>
        <begin position="18"/>
        <end position="37"/>
    </location>
</feature>
<dbReference type="Proteomes" id="UP000287247">
    <property type="component" value="Unassembled WGS sequence"/>
</dbReference>
<gene>
    <name evidence="2" type="ORF">AsFPU1_2635</name>
</gene>
<dbReference type="AlphaFoldDB" id="A0A401IIU8"/>
<dbReference type="RefSeq" id="WP_124971019.1">
    <property type="nucleotide sequence ID" value="NZ_BDQK01000013.1"/>
</dbReference>
<name>A0A401IIU8_APHSA</name>
<keyword evidence="1" id="KW-0812">Transmembrane</keyword>
<keyword evidence="1" id="KW-0472">Membrane</keyword>
<accession>A0A401IIU8</accession>
<evidence type="ECO:0000313" key="2">
    <source>
        <dbReference type="EMBL" id="GBF81223.1"/>
    </source>
</evidence>
<organism evidence="2 3">
    <name type="scientific">Aphanothece sacrum FPU1</name>
    <dbReference type="NCBI Taxonomy" id="1920663"/>
    <lineage>
        <taxon>Bacteria</taxon>
        <taxon>Bacillati</taxon>
        <taxon>Cyanobacteriota</taxon>
        <taxon>Cyanophyceae</taxon>
        <taxon>Oscillatoriophycideae</taxon>
        <taxon>Chroococcales</taxon>
        <taxon>Aphanothecaceae</taxon>
        <taxon>Aphanothece</taxon>
    </lineage>
</organism>
<comment type="caution">
    <text evidence="2">The sequence shown here is derived from an EMBL/GenBank/DDBJ whole genome shotgun (WGS) entry which is preliminary data.</text>
</comment>
<dbReference type="EMBL" id="BDQK01000013">
    <property type="protein sequence ID" value="GBF81223.1"/>
    <property type="molecule type" value="Genomic_DNA"/>
</dbReference>
<evidence type="ECO:0000313" key="3">
    <source>
        <dbReference type="Proteomes" id="UP000287247"/>
    </source>
</evidence>
<evidence type="ECO:0000256" key="1">
    <source>
        <dbReference type="SAM" id="Phobius"/>
    </source>
</evidence>